<sequence length="150" mass="15585">MAIEGPAGDVAGGLNGGHVRVPERRRMPVQGNDVDRVQDNTSLSLLPSHTTEPGGGGGAQSQSQEKMDGPRFGPCHSSALATTWTGKQHIASSTLLSQSSALCLAIAVRLMPTVGLCCPVLRPKNRGHRSVCHVIGVCPPARPPALPEQA</sequence>
<accession>A0AAE0D4V9</accession>
<feature type="region of interest" description="Disordered" evidence="1">
    <location>
        <begin position="1"/>
        <end position="78"/>
    </location>
</feature>
<dbReference type="AlphaFoldDB" id="A0AAE0D4V9"/>
<protein>
    <submittedName>
        <fullName evidence="2">Uncharacterized protein</fullName>
    </submittedName>
</protein>
<gene>
    <name evidence="2" type="ORF">CKAH01_01273</name>
</gene>
<feature type="compositionally biased region" description="Polar residues" evidence="1">
    <location>
        <begin position="39"/>
        <end position="51"/>
    </location>
</feature>
<comment type="caution">
    <text evidence="2">The sequence shown here is derived from an EMBL/GenBank/DDBJ whole genome shotgun (WGS) entry which is preliminary data.</text>
</comment>
<organism evidence="2 3">
    <name type="scientific">Colletotrichum kahawae</name>
    <name type="common">Coffee berry disease fungus</name>
    <dbReference type="NCBI Taxonomy" id="34407"/>
    <lineage>
        <taxon>Eukaryota</taxon>
        <taxon>Fungi</taxon>
        <taxon>Dikarya</taxon>
        <taxon>Ascomycota</taxon>
        <taxon>Pezizomycotina</taxon>
        <taxon>Sordariomycetes</taxon>
        <taxon>Hypocreomycetidae</taxon>
        <taxon>Glomerellales</taxon>
        <taxon>Glomerellaceae</taxon>
        <taxon>Colletotrichum</taxon>
        <taxon>Colletotrichum gloeosporioides species complex</taxon>
    </lineage>
</organism>
<dbReference type="Proteomes" id="UP001281614">
    <property type="component" value="Unassembled WGS sequence"/>
</dbReference>
<proteinExistence type="predicted"/>
<evidence type="ECO:0000313" key="3">
    <source>
        <dbReference type="Proteomes" id="UP001281614"/>
    </source>
</evidence>
<evidence type="ECO:0000313" key="2">
    <source>
        <dbReference type="EMBL" id="KAK2755381.1"/>
    </source>
</evidence>
<name>A0AAE0D4V9_COLKA</name>
<reference evidence="2" key="1">
    <citation type="submission" date="2023-02" db="EMBL/GenBank/DDBJ databases">
        <title>Colletotrichum kahawae CIFC_Que2 genome sequencing and assembly.</title>
        <authorList>
            <person name="Baroncelli R."/>
        </authorList>
    </citation>
    <scope>NUCLEOTIDE SEQUENCE</scope>
    <source>
        <strain evidence="2">CIFC_Que2</strain>
    </source>
</reference>
<evidence type="ECO:0000256" key="1">
    <source>
        <dbReference type="SAM" id="MobiDB-lite"/>
    </source>
</evidence>
<dbReference type="EMBL" id="VYYT01000222">
    <property type="protein sequence ID" value="KAK2755381.1"/>
    <property type="molecule type" value="Genomic_DNA"/>
</dbReference>
<keyword evidence="3" id="KW-1185">Reference proteome</keyword>